<accession>A0ACA9QX87</accession>
<proteinExistence type="predicted"/>
<feature type="non-terminal residue" evidence="1">
    <location>
        <position position="112"/>
    </location>
</feature>
<evidence type="ECO:0000313" key="1">
    <source>
        <dbReference type="EMBL" id="CAG8768090.1"/>
    </source>
</evidence>
<evidence type="ECO:0000313" key="2">
    <source>
        <dbReference type="Proteomes" id="UP000789525"/>
    </source>
</evidence>
<comment type="caution">
    <text evidence="1">The sequence shown here is derived from an EMBL/GenBank/DDBJ whole genome shotgun (WGS) entry which is preliminary data.</text>
</comment>
<keyword evidence="2" id="KW-1185">Reference proteome</keyword>
<dbReference type="EMBL" id="CAJVPT010063141">
    <property type="protein sequence ID" value="CAG8768090.1"/>
    <property type="molecule type" value="Genomic_DNA"/>
</dbReference>
<gene>
    <name evidence="1" type="ORF">ACOLOM_LOCUS13588</name>
</gene>
<protein>
    <submittedName>
        <fullName evidence="1">14989_t:CDS:1</fullName>
    </submittedName>
</protein>
<organism evidence="1 2">
    <name type="scientific">Acaulospora colombiana</name>
    <dbReference type="NCBI Taxonomy" id="27376"/>
    <lineage>
        <taxon>Eukaryota</taxon>
        <taxon>Fungi</taxon>
        <taxon>Fungi incertae sedis</taxon>
        <taxon>Mucoromycota</taxon>
        <taxon>Glomeromycotina</taxon>
        <taxon>Glomeromycetes</taxon>
        <taxon>Diversisporales</taxon>
        <taxon>Acaulosporaceae</taxon>
        <taxon>Acaulospora</taxon>
    </lineage>
</organism>
<feature type="non-terminal residue" evidence="1">
    <location>
        <position position="1"/>
    </location>
</feature>
<sequence>EYALLTKFLEFILSHPEYLPEDNAMKFISDDDGLTFNLCHSDMDFWRSEPYMKYFEFLDEKGGFYYERWGDAPVHSLGVALFAHKDQLHWFNEIGYRHDLLQHCPQGDLHTK</sequence>
<reference evidence="1" key="1">
    <citation type="submission" date="2021-06" db="EMBL/GenBank/DDBJ databases">
        <authorList>
            <person name="Kallberg Y."/>
            <person name="Tangrot J."/>
            <person name="Rosling A."/>
        </authorList>
    </citation>
    <scope>NUCLEOTIDE SEQUENCE</scope>
    <source>
        <strain evidence="1">CL356</strain>
    </source>
</reference>
<name>A0ACA9QX87_9GLOM</name>
<dbReference type="Proteomes" id="UP000789525">
    <property type="component" value="Unassembled WGS sequence"/>
</dbReference>